<accession>A0A6I2MEW0</accession>
<gene>
    <name evidence="6" type="ORF">GJU41_18130</name>
</gene>
<dbReference type="SUPFAM" id="SSF53187">
    <property type="entry name" value="Zn-dependent exopeptidases"/>
    <property type="match status" value="1"/>
</dbReference>
<keyword evidence="4" id="KW-0812">Transmembrane</keyword>
<dbReference type="SMART" id="SM00646">
    <property type="entry name" value="Ami_3"/>
    <property type="match status" value="1"/>
</dbReference>
<evidence type="ECO:0000256" key="2">
    <source>
        <dbReference type="ARBA" id="ARBA00023316"/>
    </source>
</evidence>
<dbReference type="CDD" id="cd02696">
    <property type="entry name" value="MurNAc-LAA"/>
    <property type="match status" value="1"/>
</dbReference>
<evidence type="ECO:0000256" key="4">
    <source>
        <dbReference type="SAM" id="Phobius"/>
    </source>
</evidence>
<dbReference type="PANTHER" id="PTHR34408">
    <property type="entry name" value="FAMILY PROTEIN, PUTATIVE-RELATED"/>
    <property type="match status" value="1"/>
</dbReference>
<dbReference type="GO" id="GO:0071555">
    <property type="term" value="P:cell wall organization"/>
    <property type="evidence" value="ECO:0007669"/>
    <property type="project" value="UniProtKB-KW"/>
</dbReference>
<dbReference type="Proteomes" id="UP000441585">
    <property type="component" value="Unassembled WGS sequence"/>
</dbReference>
<dbReference type="InterPro" id="IPR052354">
    <property type="entry name" value="Cell_Wall_Dynamics_Protein"/>
</dbReference>
<organism evidence="6 7">
    <name type="scientific">Metabacillus idriensis</name>
    <dbReference type="NCBI Taxonomy" id="324768"/>
    <lineage>
        <taxon>Bacteria</taxon>
        <taxon>Bacillati</taxon>
        <taxon>Bacillota</taxon>
        <taxon>Bacilli</taxon>
        <taxon>Bacillales</taxon>
        <taxon>Bacillaceae</taxon>
        <taxon>Metabacillus</taxon>
    </lineage>
</organism>
<evidence type="ECO:0000313" key="7">
    <source>
        <dbReference type="Proteomes" id="UP000441585"/>
    </source>
</evidence>
<keyword evidence="4" id="KW-0472">Membrane</keyword>
<dbReference type="Pfam" id="PF01520">
    <property type="entry name" value="Amidase_3"/>
    <property type="match status" value="1"/>
</dbReference>
<evidence type="ECO:0000256" key="1">
    <source>
        <dbReference type="ARBA" id="ARBA00022801"/>
    </source>
</evidence>
<comment type="caution">
    <text evidence="6">The sequence shown here is derived from an EMBL/GenBank/DDBJ whole genome shotgun (WGS) entry which is preliminary data.</text>
</comment>
<feature type="domain" description="SH3b" evidence="5">
    <location>
        <begin position="393"/>
        <end position="456"/>
    </location>
</feature>
<dbReference type="GO" id="GO:0009253">
    <property type="term" value="P:peptidoglycan catabolic process"/>
    <property type="evidence" value="ECO:0007669"/>
    <property type="project" value="InterPro"/>
</dbReference>
<protein>
    <submittedName>
        <fullName evidence="6">SH3 domain-containing protein</fullName>
    </submittedName>
</protein>
<feature type="domain" description="SH3b" evidence="5">
    <location>
        <begin position="174"/>
        <end position="236"/>
    </location>
</feature>
<keyword evidence="4" id="KW-1133">Transmembrane helix</keyword>
<keyword evidence="7" id="KW-1185">Reference proteome</keyword>
<dbReference type="Pfam" id="PF08239">
    <property type="entry name" value="SH3_3"/>
    <property type="match status" value="5"/>
</dbReference>
<reference evidence="6 7" key="1">
    <citation type="submission" date="2019-11" db="EMBL/GenBank/DDBJ databases">
        <title>Bacillus idriensis genome.</title>
        <authorList>
            <person name="Konopka E.N."/>
            <person name="Newman J.D."/>
        </authorList>
    </citation>
    <scope>NUCLEOTIDE SEQUENCE [LARGE SCALE GENOMIC DNA]</scope>
    <source>
        <strain evidence="6 7">DSM 19097</strain>
    </source>
</reference>
<evidence type="ECO:0000313" key="6">
    <source>
        <dbReference type="EMBL" id="MRX55884.1"/>
    </source>
</evidence>
<feature type="domain" description="SH3b" evidence="5">
    <location>
        <begin position="318"/>
        <end position="381"/>
    </location>
</feature>
<feature type="transmembrane region" description="Helical" evidence="4">
    <location>
        <begin position="69"/>
        <end position="89"/>
    </location>
</feature>
<dbReference type="Gene3D" id="3.40.630.40">
    <property type="entry name" value="Zn-dependent exopeptidases"/>
    <property type="match status" value="1"/>
</dbReference>
<dbReference type="Gene3D" id="2.30.30.40">
    <property type="entry name" value="SH3 Domains"/>
    <property type="match status" value="5"/>
</dbReference>
<dbReference type="AlphaFoldDB" id="A0A6I2MEW0"/>
<keyword evidence="2" id="KW-0961">Cell wall biogenesis/degradation</keyword>
<evidence type="ECO:0000256" key="3">
    <source>
        <dbReference type="SAM" id="MobiDB-lite"/>
    </source>
</evidence>
<dbReference type="SMART" id="SM00287">
    <property type="entry name" value="SH3b"/>
    <property type="match status" value="5"/>
</dbReference>
<dbReference type="PANTHER" id="PTHR34408:SF1">
    <property type="entry name" value="GLYCOSYL HYDROLASE FAMILY 19 DOMAIN-CONTAINING PROTEIN HI_1415"/>
    <property type="match status" value="1"/>
</dbReference>
<proteinExistence type="predicted"/>
<dbReference type="InterPro" id="IPR003646">
    <property type="entry name" value="SH3-like_bac-type"/>
</dbReference>
<feature type="domain" description="SH3b" evidence="5">
    <location>
        <begin position="97"/>
        <end position="160"/>
    </location>
</feature>
<dbReference type="InterPro" id="IPR002508">
    <property type="entry name" value="MurNAc-LAA_cat"/>
</dbReference>
<dbReference type="GO" id="GO:0008745">
    <property type="term" value="F:N-acetylmuramoyl-L-alanine amidase activity"/>
    <property type="evidence" value="ECO:0007669"/>
    <property type="project" value="InterPro"/>
</dbReference>
<feature type="domain" description="SH3b" evidence="5">
    <location>
        <begin position="248"/>
        <end position="310"/>
    </location>
</feature>
<keyword evidence="1" id="KW-0378">Hydrolase</keyword>
<name>A0A6I2MEW0_9BACI</name>
<dbReference type="PROSITE" id="PS51781">
    <property type="entry name" value="SH3B"/>
    <property type="match status" value="5"/>
</dbReference>
<evidence type="ECO:0000259" key="5">
    <source>
        <dbReference type="PROSITE" id="PS51781"/>
    </source>
</evidence>
<dbReference type="EMBL" id="WKKF01000007">
    <property type="protein sequence ID" value="MRX55884.1"/>
    <property type="molecule type" value="Genomic_DNA"/>
</dbReference>
<sequence length="650" mass="70805">MKINSKYIIIVIMSCLAFITVPHDHCSFLTVYPIALPFSRKNISNVTRDSRYKKRMYYKLSMKKEDRSLFRKLLISIICTLLIMCQLQMMPKSASAETKKAVIAVDGLNIRSGPGLSYSVIASVKKGAVYSITDQKKDWYQIQLSGNNKGWVASWLVTLQQSAQAPKTSSGSSSDTVKSNAEDLRIRSGPGTSFQVTGTFDKGQTAAFVQQNSNWVEISYNGKRGWVSSQFVSLQKKEQAKAPASSGSRSGKVIATSLNVRNKPSTSAATIGSLKKNASVSITKTQDKWHEIQFNGQKGWVHSDFISANSVQAPVSGGKKGKVTASSLNVRSSGSLNGSVVGSISKDAEVTILETKNSWHHIKYSGNKKGWVSSSYISIASGQGNTGKGNTTSQSKVSILQDGTNIRKGPSTNQSILRRANAGEQFSVISKEGDWFKIQLSGNTAGYVAGWVVSQSGEGNSVSRPGGDVTSYLKNKTIVLDPGHGGRDGGAIGTRGTLEKNLTMSTAKLVYDKLKASGADVHLTRSSDSYISLSSRVSTAHYRNADAFISLHFDSINNRSVNGMTSYYYSESKDKPLASPVHSELMKQTKLKDRGTKFGDYHVIRENNQPSVLLELGYVSNNTEELTVRSNAYQERVAQGIYYGLAQYFK</sequence>
<feature type="region of interest" description="Disordered" evidence="3">
    <location>
        <begin position="165"/>
        <end position="190"/>
    </location>
</feature>